<dbReference type="SUPFAM" id="SSF54913">
    <property type="entry name" value="GlnB-like"/>
    <property type="match status" value="1"/>
</dbReference>
<reference evidence="1 2" key="1">
    <citation type="submission" date="2019-08" db="EMBL/GenBank/DDBJ databases">
        <authorList>
            <person name="Kuhnert P."/>
        </authorList>
    </citation>
    <scope>NUCLEOTIDE SEQUENCE [LARGE SCALE GENOMIC DNA]</scope>
    <source>
        <strain evidence="1 2">B36.5</strain>
    </source>
</reference>
<dbReference type="InterPro" id="IPR002187">
    <property type="entry name" value="N-reg_PII"/>
</dbReference>
<organism evidence="1 2">
    <name type="scientific">Treponema phagedenis</name>
    <dbReference type="NCBI Taxonomy" id="162"/>
    <lineage>
        <taxon>Bacteria</taxon>
        <taxon>Pseudomonadati</taxon>
        <taxon>Spirochaetota</taxon>
        <taxon>Spirochaetia</taxon>
        <taxon>Spirochaetales</taxon>
        <taxon>Treponemataceae</taxon>
        <taxon>Treponema</taxon>
    </lineage>
</organism>
<dbReference type="GO" id="GO:0006808">
    <property type="term" value="P:regulation of nitrogen utilization"/>
    <property type="evidence" value="ECO:0007669"/>
    <property type="project" value="InterPro"/>
</dbReference>
<dbReference type="Gene3D" id="3.30.70.120">
    <property type="match status" value="1"/>
</dbReference>
<dbReference type="EMBL" id="CP042817">
    <property type="protein sequence ID" value="QEJ99592.1"/>
    <property type="molecule type" value="Genomic_DNA"/>
</dbReference>
<sequence length="103" mass="10949">MAGESQLITVIVNRGFANDVMDAARKAGATGGTILHARGTGKPEDEKFFGITIVPEKEQLLIIADNATAEKIKTAISNLDILKEPGIGIIFSLPIIEMKTLGE</sequence>
<gene>
    <name evidence="1" type="ORF">FUT82_05675</name>
</gene>
<dbReference type="Proteomes" id="UP000323594">
    <property type="component" value="Chromosome"/>
</dbReference>
<evidence type="ECO:0000313" key="2">
    <source>
        <dbReference type="Proteomes" id="UP000323594"/>
    </source>
</evidence>
<dbReference type="GO" id="GO:0030234">
    <property type="term" value="F:enzyme regulator activity"/>
    <property type="evidence" value="ECO:0007669"/>
    <property type="project" value="InterPro"/>
</dbReference>
<dbReference type="InterPro" id="IPR011322">
    <property type="entry name" value="N-reg_PII-like_a/b"/>
</dbReference>
<protein>
    <submittedName>
        <fullName evidence="1">P-II family nitrogen regulator</fullName>
    </submittedName>
</protein>
<name>A0AAE6IWU1_TREPH</name>
<proteinExistence type="predicted"/>
<dbReference type="PROSITE" id="PS51343">
    <property type="entry name" value="PII_GLNB_DOM"/>
    <property type="match status" value="1"/>
</dbReference>
<accession>A0AAE6IWU1</accession>
<dbReference type="AlphaFoldDB" id="A0AAE6IWU1"/>
<dbReference type="Pfam" id="PF00543">
    <property type="entry name" value="P-II"/>
    <property type="match status" value="1"/>
</dbReference>
<evidence type="ECO:0000313" key="1">
    <source>
        <dbReference type="EMBL" id="QEJ99592.1"/>
    </source>
</evidence>
<dbReference type="InterPro" id="IPR015867">
    <property type="entry name" value="N-reg_PII/ATP_PRibTrfase_C"/>
</dbReference>